<keyword evidence="3" id="KW-1185">Reference proteome</keyword>
<reference evidence="2 3" key="1">
    <citation type="submission" date="2024-04" db="EMBL/GenBank/DDBJ databases">
        <title>Genome assembly C_amara_ONT_v2.</title>
        <authorList>
            <person name="Yant L."/>
            <person name="Moore C."/>
            <person name="Slenker M."/>
        </authorList>
    </citation>
    <scope>NUCLEOTIDE SEQUENCE [LARGE SCALE GENOMIC DNA]</scope>
    <source>
        <tissue evidence="2">Leaf</tissue>
    </source>
</reference>
<dbReference type="EMBL" id="JBANAX010000667">
    <property type="protein sequence ID" value="KAL1198371.1"/>
    <property type="molecule type" value="Genomic_DNA"/>
</dbReference>
<dbReference type="PANTHER" id="PTHR46872:SF5">
    <property type="entry name" value="MYB-LIKE DOMAIN-CONTAINING PROTEIN"/>
    <property type="match status" value="1"/>
</dbReference>
<organism evidence="2 3">
    <name type="scientific">Cardamine amara subsp. amara</name>
    <dbReference type="NCBI Taxonomy" id="228776"/>
    <lineage>
        <taxon>Eukaryota</taxon>
        <taxon>Viridiplantae</taxon>
        <taxon>Streptophyta</taxon>
        <taxon>Embryophyta</taxon>
        <taxon>Tracheophyta</taxon>
        <taxon>Spermatophyta</taxon>
        <taxon>Magnoliopsida</taxon>
        <taxon>eudicotyledons</taxon>
        <taxon>Gunneridae</taxon>
        <taxon>Pentapetalae</taxon>
        <taxon>rosids</taxon>
        <taxon>malvids</taxon>
        <taxon>Brassicales</taxon>
        <taxon>Brassicaceae</taxon>
        <taxon>Cardamineae</taxon>
        <taxon>Cardamine</taxon>
    </lineage>
</organism>
<dbReference type="CDD" id="cd00167">
    <property type="entry name" value="SANT"/>
    <property type="match status" value="1"/>
</dbReference>
<dbReference type="InterPro" id="IPR001005">
    <property type="entry name" value="SANT/Myb"/>
</dbReference>
<proteinExistence type="predicted"/>
<feature type="region of interest" description="Disordered" evidence="1">
    <location>
        <begin position="52"/>
        <end position="71"/>
    </location>
</feature>
<accession>A0ABD0ZUV1</accession>
<evidence type="ECO:0000256" key="1">
    <source>
        <dbReference type="SAM" id="MobiDB-lite"/>
    </source>
</evidence>
<dbReference type="PANTHER" id="PTHR46872">
    <property type="entry name" value="DNA BINDING PROTEIN"/>
    <property type="match status" value="1"/>
</dbReference>
<comment type="caution">
    <text evidence="2">The sequence shown here is derived from an EMBL/GenBank/DDBJ whole genome shotgun (WGS) entry which is preliminary data.</text>
</comment>
<sequence>MGFKRPFEDEKFHELRLKYSRQLGYTDKSKQFDEVSPRDDVFQKPVATVNEGNLYKSQGGESSDGEMFDEESNFVYPGHDIDDTKGCGGRDATHSPHSVKYFELDIPPRVFAPVQTFYSFLLDQPARKQVPIGPGHQAEIPEWEGSQNGNLERSGMMVQNHVIECADSKKWSGTCVVPMLDLSTLADMDDIVGKGRNFCVCRDRGSIRCVQQHIKEARDEIVKMFGYETFKDLGFCDMGEEVERNWSDEDAQLFHEVVYSNSVTLGRNFWQHLAATFFSRTKQEIASYYFNVFVLRRRAIQNRTLMLDIDSDDDEWHGCYGGSSRPHYVEEDEEDSALESPIHQGTEKVYPLDHEEGGENASNSEDGDAFVDTREDGTGLCDKEQKMNSTVEYMGGSTGDRVNVENDLCMSFELAHDAVDCEKKDETGLGEQQKKLKKCNDPMANKVWDASRCQNVSRNGKDLQPTGSIMEEIFGYGSWGNK</sequence>
<name>A0ABD0ZUV1_CARAN</name>
<feature type="region of interest" description="Disordered" evidence="1">
    <location>
        <begin position="322"/>
        <end position="344"/>
    </location>
</feature>
<evidence type="ECO:0000313" key="2">
    <source>
        <dbReference type="EMBL" id="KAL1198371.1"/>
    </source>
</evidence>
<dbReference type="Proteomes" id="UP001558713">
    <property type="component" value="Unassembled WGS sequence"/>
</dbReference>
<protein>
    <submittedName>
        <fullName evidence="2">AT-rich interactive domain-containing protein 2</fullName>
    </submittedName>
</protein>
<gene>
    <name evidence="2" type="ORF">V5N11_004192</name>
</gene>
<dbReference type="AlphaFoldDB" id="A0ABD0ZUV1"/>
<evidence type="ECO:0000313" key="3">
    <source>
        <dbReference type="Proteomes" id="UP001558713"/>
    </source>
</evidence>